<dbReference type="RefSeq" id="WP_257578449.1">
    <property type="nucleotide sequence ID" value="NZ_JANKAU010000002.1"/>
</dbReference>
<proteinExistence type="predicted"/>
<protein>
    <submittedName>
        <fullName evidence="1">DUF3284 domain-containing protein</fullName>
    </submittedName>
</protein>
<gene>
    <name evidence="1" type="ORF">NSA17_02960</name>
</gene>
<evidence type="ECO:0000313" key="1">
    <source>
        <dbReference type="EMBL" id="MCR1914383.1"/>
    </source>
</evidence>
<reference evidence="1" key="1">
    <citation type="submission" date="2022-07" db="EMBL/GenBank/DDBJ databases">
        <title>Enhanced cultured diversity of the mouse gut microbiota enables custom-made synthetic communities.</title>
        <authorList>
            <person name="Afrizal A."/>
        </authorList>
    </citation>
    <scope>NUCLEOTIDE SEQUENCE</scope>
    <source>
        <strain evidence="1">DSM 100219</strain>
    </source>
</reference>
<dbReference type="Pfam" id="PF11687">
    <property type="entry name" value="DUF3284"/>
    <property type="match status" value="1"/>
</dbReference>
<dbReference type="Proteomes" id="UP001206357">
    <property type="component" value="Unassembled WGS sequence"/>
</dbReference>
<dbReference type="EMBL" id="JANKAU010000002">
    <property type="protein sequence ID" value="MCR1914383.1"/>
    <property type="molecule type" value="Genomic_DNA"/>
</dbReference>
<accession>A0AAW5LYU7</accession>
<evidence type="ECO:0000313" key="2">
    <source>
        <dbReference type="Proteomes" id="UP001206357"/>
    </source>
</evidence>
<comment type="caution">
    <text evidence="1">The sequence shown here is derived from an EMBL/GenBank/DDBJ whole genome shotgun (WGS) entry which is preliminary data.</text>
</comment>
<dbReference type="AlphaFoldDB" id="A0AAW5LYU7"/>
<name>A0AAW5LYU7_LACJH</name>
<dbReference type="InterPro" id="IPR021701">
    <property type="entry name" value="DUF3284"/>
</dbReference>
<organism evidence="1 2">
    <name type="scientific">Lactobacillus johnsonii</name>
    <dbReference type="NCBI Taxonomy" id="33959"/>
    <lineage>
        <taxon>Bacteria</taxon>
        <taxon>Bacillati</taxon>
        <taxon>Bacillota</taxon>
        <taxon>Bacilli</taxon>
        <taxon>Lactobacillales</taxon>
        <taxon>Lactobacillaceae</taxon>
        <taxon>Lactobacillus</taxon>
    </lineage>
</organism>
<sequence length="137" mass="16005">MITIKEQANFEAKDFFNYLDRQLTQAIKKSRGNDLPVKIAAGTTYQQRNVKAEITEYEFGKKYVSVFKSPKINVKIGYYLTDTPQGCQIVFKEDVLSYDEKKHSNIGTWFYSWQLKQGAKKQLKQMKNNVLAYTKQK</sequence>